<dbReference type="OMA" id="GYYFHFA"/>
<evidence type="ECO:0000313" key="8">
    <source>
        <dbReference type="Proteomes" id="UP000000689"/>
    </source>
</evidence>
<evidence type="ECO:0000256" key="4">
    <source>
        <dbReference type="ARBA" id="ARBA00023242"/>
    </source>
</evidence>
<dbReference type="AlphaFoldDB" id="G0WH77"/>
<dbReference type="KEGG" id="ndi:NDAI_0J02630"/>
<dbReference type="STRING" id="1071378.G0WH77"/>
<dbReference type="eggNOG" id="KOG3786">
    <property type="taxonomic scope" value="Eukaryota"/>
</dbReference>
<accession>G0WH77</accession>
<dbReference type="Pfam" id="PF05179">
    <property type="entry name" value="CDC73_C"/>
    <property type="match status" value="1"/>
</dbReference>
<evidence type="ECO:0000256" key="3">
    <source>
        <dbReference type="ARBA" id="ARBA00023163"/>
    </source>
</evidence>
<dbReference type="GO" id="GO:0000791">
    <property type="term" value="C:euchromatin"/>
    <property type="evidence" value="ECO:0007669"/>
    <property type="project" value="EnsemblFungi"/>
</dbReference>
<dbReference type="GO" id="GO:0006362">
    <property type="term" value="P:transcription elongation by RNA polymerase I"/>
    <property type="evidence" value="ECO:0007669"/>
    <property type="project" value="EnsemblFungi"/>
</dbReference>
<dbReference type="GO" id="GO:0045910">
    <property type="term" value="P:negative regulation of DNA recombination"/>
    <property type="evidence" value="ECO:0007669"/>
    <property type="project" value="EnsemblFungi"/>
</dbReference>
<keyword evidence="8" id="KW-1185">Reference proteome</keyword>
<feature type="region of interest" description="Disordered" evidence="5">
    <location>
        <begin position="114"/>
        <end position="141"/>
    </location>
</feature>
<proteinExistence type="inferred from homology"/>
<protein>
    <recommendedName>
        <fullName evidence="6">Cell division control protein 73 C-terminal domain-containing protein</fullName>
    </recommendedName>
</protein>
<gene>
    <name evidence="7" type="primary">NDAI0J02630</name>
    <name evidence="7" type="ordered locus">NDAI_0J02630</name>
</gene>
<dbReference type="RefSeq" id="XP_003672398.1">
    <property type="nucleotide sequence ID" value="XM_003672350.1"/>
</dbReference>
<dbReference type="HOGENOM" id="CLU_025849_2_0_1"/>
<dbReference type="GO" id="GO:0031124">
    <property type="term" value="P:mRNA 3'-end processing"/>
    <property type="evidence" value="ECO:0007669"/>
    <property type="project" value="EnsemblFungi"/>
</dbReference>
<dbReference type="GO" id="GO:2001209">
    <property type="term" value="P:positive regulation of transcription elongation by RNA polymerase I"/>
    <property type="evidence" value="ECO:0007669"/>
    <property type="project" value="EnsemblFungi"/>
</dbReference>
<dbReference type="InterPro" id="IPR038103">
    <property type="entry name" value="CDC73_C_sf"/>
</dbReference>
<evidence type="ECO:0000313" key="7">
    <source>
        <dbReference type="EMBL" id="CCD27155.1"/>
    </source>
</evidence>
<evidence type="ECO:0000256" key="5">
    <source>
        <dbReference type="SAM" id="MobiDB-lite"/>
    </source>
</evidence>
<feature type="domain" description="Cell division control protein 73 C-terminal" evidence="6">
    <location>
        <begin position="219"/>
        <end position="372"/>
    </location>
</feature>
<dbReference type="GO" id="GO:0016593">
    <property type="term" value="C:Cdc73/Paf1 complex"/>
    <property type="evidence" value="ECO:0007669"/>
    <property type="project" value="EnsemblFungi"/>
</dbReference>
<comment type="subcellular location">
    <subcellularLocation>
        <location evidence="1">Nucleus</location>
    </subcellularLocation>
</comment>
<comment type="similarity">
    <text evidence="2">Belongs to the CDC73 family.</text>
</comment>
<dbReference type="GO" id="GO:0032968">
    <property type="term" value="P:positive regulation of transcription elongation by RNA polymerase II"/>
    <property type="evidence" value="ECO:0007669"/>
    <property type="project" value="EnsemblFungi"/>
</dbReference>
<dbReference type="GO" id="GO:0090262">
    <property type="term" value="P:regulation of transcription-coupled nucleotide-excision repair"/>
    <property type="evidence" value="ECO:0007669"/>
    <property type="project" value="EnsemblFungi"/>
</dbReference>
<reference evidence="7 8" key="1">
    <citation type="journal article" date="2011" name="Proc. Natl. Acad. Sci. U.S.A.">
        <title>Evolutionary erosion of yeast sex chromosomes by mating-type switching accidents.</title>
        <authorList>
            <person name="Gordon J.L."/>
            <person name="Armisen D."/>
            <person name="Proux-Wera E."/>
            <person name="Oheigeartaigh S.S."/>
            <person name="Byrne K.P."/>
            <person name="Wolfe K.H."/>
        </authorList>
    </citation>
    <scope>NUCLEOTIDE SEQUENCE [LARGE SCALE GENOMIC DNA]</scope>
    <source>
        <strain evidence="8">ATCC 10597 / BCRC 20456 / CBS 421 / NBRC 0211 / NRRL Y-12639</strain>
    </source>
</reference>
<dbReference type="PANTHER" id="PTHR12466:SF8">
    <property type="entry name" value="PARAFIBROMIN"/>
    <property type="match status" value="1"/>
</dbReference>
<dbReference type="InterPro" id="IPR007852">
    <property type="entry name" value="Cdc73/Parafibromin"/>
</dbReference>
<name>G0WH77_NAUDC</name>
<dbReference type="InterPro" id="IPR031336">
    <property type="entry name" value="CDC73_C"/>
</dbReference>
<dbReference type="OrthoDB" id="2186602at2759"/>
<dbReference type="GO" id="GO:0003682">
    <property type="term" value="F:chromatin binding"/>
    <property type="evidence" value="ECO:0007669"/>
    <property type="project" value="EnsemblFungi"/>
</dbReference>
<evidence type="ECO:0000256" key="2">
    <source>
        <dbReference type="ARBA" id="ARBA00010427"/>
    </source>
</evidence>
<dbReference type="GO" id="GO:0006368">
    <property type="term" value="P:transcription elongation by RNA polymerase II"/>
    <property type="evidence" value="ECO:0007669"/>
    <property type="project" value="EnsemblFungi"/>
</dbReference>
<keyword evidence="4" id="KW-0539">Nucleus</keyword>
<dbReference type="GO" id="GO:1990269">
    <property type="term" value="F:RNA polymerase II C-terminal domain phosphoserine binding"/>
    <property type="evidence" value="ECO:0007669"/>
    <property type="project" value="EnsemblFungi"/>
</dbReference>
<feature type="compositionally biased region" description="Basic and acidic residues" evidence="5">
    <location>
        <begin position="116"/>
        <end position="130"/>
    </location>
</feature>
<dbReference type="Gene3D" id="3.40.50.11990">
    <property type="entry name" value="RNA polymerase II accessory factor, Cdc73 C-terminal domain"/>
    <property type="match status" value="1"/>
</dbReference>
<keyword evidence="3" id="KW-0804">Transcription</keyword>
<dbReference type="Proteomes" id="UP000000689">
    <property type="component" value="Chromosome 10"/>
</dbReference>
<evidence type="ECO:0000259" key="6">
    <source>
        <dbReference type="Pfam" id="PF05179"/>
    </source>
</evidence>
<evidence type="ECO:0000256" key="1">
    <source>
        <dbReference type="ARBA" id="ARBA00004123"/>
    </source>
</evidence>
<dbReference type="PANTHER" id="PTHR12466">
    <property type="entry name" value="CDC73 DOMAIN PROTEIN"/>
    <property type="match status" value="1"/>
</dbReference>
<organism evidence="7 8">
    <name type="scientific">Naumovozyma dairenensis (strain ATCC 10597 / BCRC 20456 / CBS 421 / NBRC 0211 / NRRL Y-12639)</name>
    <name type="common">Saccharomyces dairenensis</name>
    <dbReference type="NCBI Taxonomy" id="1071378"/>
    <lineage>
        <taxon>Eukaryota</taxon>
        <taxon>Fungi</taxon>
        <taxon>Dikarya</taxon>
        <taxon>Ascomycota</taxon>
        <taxon>Saccharomycotina</taxon>
        <taxon>Saccharomycetes</taxon>
        <taxon>Saccharomycetales</taxon>
        <taxon>Saccharomycetaceae</taxon>
        <taxon>Naumovozyma</taxon>
    </lineage>
</organism>
<sequence>MSSATVLVRVRDHLKNKDKFTLLNNGDITTEDIREASKISFNDSDDIFSLEESTEFGGETPLKVIIHCWLHMDSSAADYLADCEKRQLPNISFLQRNDLINWLSGKSDSSQYLETEETKTKTAITDDKSVGETTTTKLPDRKDMIDDPVLIETLKHERPLLDQNSSLRGSKPINFGYLIKDAELKLVQTIKNSLKGSKHNKAGHVTKASSSLRKQRVVHKDPIILIPSAASSIFSVSNIKQFLQDSKYVNPRDLSISMNSANDIVTVEKKFDTLAKPLRFLIVNNTRMFTKAENWDRLVAVFTTGHTWQFNNYQWNTPQELFQHCKGYYFHFTGDAVPQHVQQWNVEKIELDKNKRFKDIEVVRYFWNSLEKELIARGYR</sequence>
<dbReference type="GeneID" id="11494492"/>
<dbReference type="EMBL" id="HE580276">
    <property type="protein sequence ID" value="CCD27155.1"/>
    <property type="molecule type" value="Genomic_DNA"/>
</dbReference>